<dbReference type="Gene3D" id="3.40.30.10">
    <property type="entry name" value="Glutaredoxin"/>
    <property type="match status" value="1"/>
</dbReference>
<comment type="caution">
    <text evidence="3">The sequence shown here is derived from an EMBL/GenBank/DDBJ whole genome shotgun (WGS) entry which is preliminary data.</text>
</comment>
<dbReference type="Pfam" id="PF08534">
    <property type="entry name" value="Redoxin"/>
    <property type="match status" value="1"/>
</dbReference>
<dbReference type="OrthoDB" id="1120316at2"/>
<evidence type="ECO:0000256" key="1">
    <source>
        <dbReference type="SAM" id="MobiDB-lite"/>
    </source>
</evidence>
<evidence type="ECO:0000313" key="3">
    <source>
        <dbReference type="EMBL" id="TDO20847.1"/>
    </source>
</evidence>
<feature type="domain" description="Redoxin" evidence="2">
    <location>
        <begin position="341"/>
        <end position="475"/>
    </location>
</feature>
<dbReference type="InterPro" id="IPR036249">
    <property type="entry name" value="Thioredoxin-like_sf"/>
</dbReference>
<evidence type="ECO:0000313" key="4">
    <source>
        <dbReference type="Proteomes" id="UP000295499"/>
    </source>
</evidence>
<reference evidence="3 4" key="1">
    <citation type="submission" date="2019-03" db="EMBL/GenBank/DDBJ databases">
        <title>Genomic Encyclopedia of Archaeal and Bacterial Type Strains, Phase II (KMG-II): from individual species to whole genera.</title>
        <authorList>
            <person name="Goeker M."/>
        </authorList>
    </citation>
    <scope>NUCLEOTIDE SEQUENCE [LARGE SCALE GENOMIC DNA]</scope>
    <source>
        <strain evidence="3 4">DSM 19034</strain>
    </source>
</reference>
<protein>
    <submittedName>
        <fullName evidence="3">AhpC/TSA family protein</fullName>
    </submittedName>
</protein>
<dbReference type="AlphaFoldDB" id="A0A4R6IGN2"/>
<sequence length="503" mass="56973">MTITYLRANILLLFLIPICYSSFGQVGKQTTIVVNFKTNADRRFTAFGQLNPLHLEPAIVAPPEHKIDTSNKLRTVIRLAIAEPKYLALGFNIFYVKPGDSVNVNYETLFHTKMEFKDSIRVNYGNTFFLFRNGENGPLHKSFMNNVYQTLSGFKSASQITSYLSPANIHTLGAAYTRLTYSANPNLAADTETKKNVENITFQAFERQLLYKIKSVYKNTKTEPLRSAILQGVTGILSTSCTTKENVADAVTLGKYSALYVFFKEMNLDEKAIQSKFSACNDTVRQYILINLLQDGMLPESLTNKKENLLAKLSYPPFMAYAQQVYKIPNRGVEKLGFLNNTLRNVTLFDASDQQISFGELFQNTKQPYLIFDFCGSWCKPCLVEMSQYKQTKNLDNSKQIRPVWLFFENDKTKWMDVVKQYDLNPDNCFVILGANSQAITKEFALLFDWQGEFPHHFVFAKEGRIVQKNAGSLSSFSEQQLGPTIKKSSPQLPGPPALPGIK</sequence>
<dbReference type="InterPro" id="IPR013740">
    <property type="entry name" value="Redoxin"/>
</dbReference>
<organism evidence="3 4">
    <name type="scientific">Pedobacter duraquae</name>
    <dbReference type="NCBI Taxonomy" id="425511"/>
    <lineage>
        <taxon>Bacteria</taxon>
        <taxon>Pseudomonadati</taxon>
        <taxon>Bacteroidota</taxon>
        <taxon>Sphingobacteriia</taxon>
        <taxon>Sphingobacteriales</taxon>
        <taxon>Sphingobacteriaceae</taxon>
        <taxon>Pedobacter</taxon>
    </lineage>
</organism>
<proteinExistence type="predicted"/>
<evidence type="ECO:0000259" key="2">
    <source>
        <dbReference type="Pfam" id="PF08534"/>
    </source>
</evidence>
<dbReference type="SUPFAM" id="SSF52833">
    <property type="entry name" value="Thioredoxin-like"/>
    <property type="match status" value="1"/>
</dbReference>
<dbReference type="RefSeq" id="WP_133557670.1">
    <property type="nucleotide sequence ID" value="NZ_SNWM01000004.1"/>
</dbReference>
<dbReference type="EMBL" id="SNWM01000004">
    <property type="protein sequence ID" value="TDO20847.1"/>
    <property type="molecule type" value="Genomic_DNA"/>
</dbReference>
<gene>
    <name evidence="3" type="ORF">CLV32_3481</name>
</gene>
<keyword evidence="4" id="KW-1185">Reference proteome</keyword>
<dbReference type="Proteomes" id="UP000295499">
    <property type="component" value="Unassembled WGS sequence"/>
</dbReference>
<feature type="compositionally biased region" description="Pro residues" evidence="1">
    <location>
        <begin position="493"/>
        <end position="503"/>
    </location>
</feature>
<dbReference type="GO" id="GO:0016491">
    <property type="term" value="F:oxidoreductase activity"/>
    <property type="evidence" value="ECO:0007669"/>
    <property type="project" value="InterPro"/>
</dbReference>
<feature type="region of interest" description="Disordered" evidence="1">
    <location>
        <begin position="484"/>
        <end position="503"/>
    </location>
</feature>
<name>A0A4R6IGN2_9SPHI</name>
<accession>A0A4R6IGN2</accession>